<feature type="domain" description="HTH tetR-type" evidence="5">
    <location>
        <begin position="10"/>
        <end position="71"/>
    </location>
</feature>
<dbReference type="InterPro" id="IPR001647">
    <property type="entry name" value="HTH_TetR"/>
</dbReference>
<sequence length="192" mass="21162">MPQRRGGRGRLTAEDWAEAALGALREGGGLAAIAIEPLAARMGTTKGSFYWHFANREALIDAALTRWERQRADEVAAAPSRRREPVARLTELLRSATETMLNDPAELSLYGDAAHPRVAAALRRVTARRLEYLTELFRELGLTEAEARYRGLQVYAGCLGRAQLARAVPGLLPRGEDDRRYLDSVLASLVAH</sequence>
<evidence type="ECO:0000313" key="7">
    <source>
        <dbReference type="Proteomes" id="UP001183246"/>
    </source>
</evidence>
<dbReference type="InterPro" id="IPR009057">
    <property type="entry name" value="Homeodomain-like_sf"/>
</dbReference>
<keyword evidence="2 4" id="KW-0238">DNA-binding</keyword>
<keyword evidence="7" id="KW-1185">Reference proteome</keyword>
<feature type="DNA-binding region" description="H-T-H motif" evidence="4">
    <location>
        <begin position="34"/>
        <end position="53"/>
    </location>
</feature>
<organism evidence="6 7">
    <name type="scientific">Streptomyces litchfieldiae</name>
    <dbReference type="NCBI Taxonomy" id="3075543"/>
    <lineage>
        <taxon>Bacteria</taxon>
        <taxon>Bacillati</taxon>
        <taxon>Actinomycetota</taxon>
        <taxon>Actinomycetes</taxon>
        <taxon>Kitasatosporales</taxon>
        <taxon>Streptomycetaceae</taxon>
        <taxon>Streptomyces</taxon>
    </lineage>
</organism>
<reference evidence="7" key="1">
    <citation type="submission" date="2023-07" db="EMBL/GenBank/DDBJ databases">
        <title>30 novel species of actinomycetes from the DSMZ collection.</title>
        <authorList>
            <person name="Nouioui I."/>
        </authorList>
    </citation>
    <scope>NUCLEOTIDE SEQUENCE [LARGE SCALE GENOMIC DNA]</scope>
    <source>
        <strain evidence="7">DSM 44938</strain>
    </source>
</reference>
<name>A0ABU2MVQ5_9ACTN</name>
<keyword evidence="1" id="KW-0805">Transcription regulation</keyword>
<evidence type="ECO:0000313" key="6">
    <source>
        <dbReference type="EMBL" id="MDT0344634.1"/>
    </source>
</evidence>
<evidence type="ECO:0000259" key="5">
    <source>
        <dbReference type="PROSITE" id="PS50977"/>
    </source>
</evidence>
<accession>A0ABU2MVQ5</accession>
<protein>
    <submittedName>
        <fullName evidence="6">TetR/AcrR family transcriptional regulator</fullName>
    </submittedName>
</protein>
<dbReference type="PANTHER" id="PTHR47506:SF7">
    <property type="entry name" value="TRANSCRIPTIONAL REGULATORY PROTEIN"/>
    <property type="match status" value="1"/>
</dbReference>
<dbReference type="PROSITE" id="PS50977">
    <property type="entry name" value="HTH_TETR_2"/>
    <property type="match status" value="1"/>
</dbReference>
<dbReference type="Pfam" id="PF00440">
    <property type="entry name" value="TetR_N"/>
    <property type="match status" value="1"/>
</dbReference>
<evidence type="ECO:0000256" key="1">
    <source>
        <dbReference type="ARBA" id="ARBA00023015"/>
    </source>
</evidence>
<evidence type="ECO:0000256" key="4">
    <source>
        <dbReference type="PROSITE-ProRule" id="PRU00335"/>
    </source>
</evidence>
<dbReference type="EMBL" id="JAVREL010000010">
    <property type="protein sequence ID" value="MDT0344634.1"/>
    <property type="molecule type" value="Genomic_DNA"/>
</dbReference>
<dbReference type="Gene3D" id="1.10.357.10">
    <property type="entry name" value="Tetracycline Repressor, domain 2"/>
    <property type="match status" value="1"/>
</dbReference>
<keyword evidence="3" id="KW-0804">Transcription</keyword>
<evidence type="ECO:0000256" key="2">
    <source>
        <dbReference type="ARBA" id="ARBA00023125"/>
    </source>
</evidence>
<dbReference type="RefSeq" id="WP_311705764.1">
    <property type="nucleotide sequence ID" value="NZ_JAVREL010000010.1"/>
</dbReference>
<evidence type="ECO:0000256" key="3">
    <source>
        <dbReference type="ARBA" id="ARBA00023163"/>
    </source>
</evidence>
<dbReference type="PANTHER" id="PTHR47506">
    <property type="entry name" value="TRANSCRIPTIONAL REGULATORY PROTEIN"/>
    <property type="match status" value="1"/>
</dbReference>
<comment type="caution">
    <text evidence="6">The sequence shown here is derived from an EMBL/GenBank/DDBJ whole genome shotgun (WGS) entry which is preliminary data.</text>
</comment>
<dbReference type="SUPFAM" id="SSF46689">
    <property type="entry name" value="Homeodomain-like"/>
    <property type="match status" value="1"/>
</dbReference>
<dbReference type="Proteomes" id="UP001183246">
    <property type="component" value="Unassembled WGS sequence"/>
</dbReference>
<gene>
    <name evidence="6" type="ORF">RM590_18745</name>
</gene>
<proteinExistence type="predicted"/>